<dbReference type="PANTHER" id="PTHR31941:SF1">
    <property type="entry name" value="CYTOSKELETAL SIGNALING PROTEIN SLM1"/>
    <property type="match status" value="1"/>
</dbReference>
<dbReference type="OrthoDB" id="5598057at2759"/>
<comment type="caution">
    <text evidence="4">The sequence shown here is derived from an EMBL/GenBank/DDBJ whole genome shotgun (WGS) entry which is preliminary data.</text>
</comment>
<gene>
    <name evidence="4" type="ORF">INT43_006110</name>
</gene>
<dbReference type="SUPFAM" id="SSF103657">
    <property type="entry name" value="BAR/IMD domain-like"/>
    <property type="match status" value="1"/>
</dbReference>
<dbReference type="InterPro" id="IPR046869">
    <property type="entry name" value="SLM1/RGC1-like_PH"/>
</dbReference>
<dbReference type="Gene3D" id="2.30.29.30">
    <property type="entry name" value="Pleckstrin-homology domain (PH domain)/Phosphotyrosine-binding domain (PTB)"/>
    <property type="match status" value="1"/>
</dbReference>
<dbReference type="PANTHER" id="PTHR31941">
    <property type="entry name" value="CYTOSKELETAL SIGNALING PROTEIN SLM1"/>
    <property type="match status" value="1"/>
</dbReference>
<dbReference type="Pfam" id="PF20400">
    <property type="entry name" value="BAR_4"/>
    <property type="match status" value="1"/>
</dbReference>
<dbReference type="Proteomes" id="UP000654370">
    <property type="component" value="Unassembled WGS sequence"/>
</dbReference>
<organism evidence="4 5">
    <name type="scientific">Mortierella isabellina</name>
    <name type="common">Filamentous fungus</name>
    <name type="synonym">Umbelopsis isabellina</name>
    <dbReference type="NCBI Taxonomy" id="91625"/>
    <lineage>
        <taxon>Eukaryota</taxon>
        <taxon>Fungi</taxon>
        <taxon>Fungi incertae sedis</taxon>
        <taxon>Mucoromycota</taxon>
        <taxon>Mucoromycotina</taxon>
        <taxon>Umbelopsidomycetes</taxon>
        <taxon>Umbelopsidales</taxon>
        <taxon>Umbelopsidaceae</taxon>
        <taxon>Umbelopsis</taxon>
    </lineage>
</organism>
<feature type="compositionally biased region" description="Polar residues" evidence="2">
    <location>
        <begin position="598"/>
        <end position="607"/>
    </location>
</feature>
<dbReference type="InterPro" id="IPR011993">
    <property type="entry name" value="PH-like_dom_sf"/>
</dbReference>
<feature type="compositionally biased region" description="Low complexity" evidence="2">
    <location>
        <begin position="40"/>
        <end position="49"/>
    </location>
</feature>
<dbReference type="PROSITE" id="PS50003">
    <property type="entry name" value="PH_DOMAIN"/>
    <property type="match status" value="1"/>
</dbReference>
<evidence type="ECO:0000313" key="4">
    <source>
        <dbReference type="EMBL" id="KAG2175048.1"/>
    </source>
</evidence>
<evidence type="ECO:0000256" key="1">
    <source>
        <dbReference type="ARBA" id="ARBA00022553"/>
    </source>
</evidence>
<feature type="region of interest" description="Disordered" evidence="2">
    <location>
        <begin position="1"/>
        <end position="196"/>
    </location>
</feature>
<dbReference type="SMART" id="SM00233">
    <property type="entry name" value="PH"/>
    <property type="match status" value="1"/>
</dbReference>
<dbReference type="InterPro" id="IPR027267">
    <property type="entry name" value="AH/BAR_dom_sf"/>
</dbReference>
<dbReference type="SUPFAM" id="SSF50729">
    <property type="entry name" value="PH domain-like"/>
    <property type="match status" value="1"/>
</dbReference>
<dbReference type="EMBL" id="JAEPQZ010000012">
    <property type="protein sequence ID" value="KAG2175048.1"/>
    <property type="molecule type" value="Genomic_DNA"/>
</dbReference>
<dbReference type="InterPro" id="IPR046868">
    <property type="entry name" value="BAR_4"/>
</dbReference>
<dbReference type="AlphaFoldDB" id="A0A8H7PJL2"/>
<reference evidence="4" key="1">
    <citation type="submission" date="2020-12" db="EMBL/GenBank/DDBJ databases">
        <title>Metabolic potential, ecology and presence of endohyphal bacteria is reflected in genomic diversity of Mucoromycotina.</title>
        <authorList>
            <person name="Muszewska A."/>
            <person name="Okrasinska A."/>
            <person name="Steczkiewicz K."/>
            <person name="Drgas O."/>
            <person name="Orlowska M."/>
            <person name="Perlinska-Lenart U."/>
            <person name="Aleksandrzak-Piekarczyk T."/>
            <person name="Szatraj K."/>
            <person name="Zielenkiewicz U."/>
            <person name="Pilsyk S."/>
            <person name="Malc E."/>
            <person name="Mieczkowski P."/>
            <person name="Kruszewska J.S."/>
            <person name="Biernat P."/>
            <person name="Pawlowska J."/>
        </authorList>
    </citation>
    <scope>NUCLEOTIDE SEQUENCE</scope>
    <source>
        <strain evidence="4">WA0000067209</strain>
    </source>
</reference>
<keyword evidence="1" id="KW-0597">Phosphoprotein</keyword>
<protein>
    <recommendedName>
        <fullName evidence="3">PH domain-containing protein</fullName>
    </recommendedName>
</protein>
<dbReference type="Pfam" id="PF20399">
    <property type="entry name" value="PH_20"/>
    <property type="match status" value="1"/>
</dbReference>
<feature type="compositionally biased region" description="Low complexity" evidence="2">
    <location>
        <begin position="173"/>
        <end position="184"/>
    </location>
</feature>
<feature type="domain" description="PH" evidence="3">
    <location>
        <begin position="469"/>
        <end position="572"/>
    </location>
</feature>
<dbReference type="Gene3D" id="1.20.1270.60">
    <property type="entry name" value="Arfaptin homology (AH) domain/BAR domain"/>
    <property type="match status" value="1"/>
</dbReference>
<dbReference type="InterPro" id="IPR001849">
    <property type="entry name" value="PH_domain"/>
</dbReference>
<feature type="compositionally biased region" description="Polar residues" evidence="2">
    <location>
        <begin position="185"/>
        <end position="196"/>
    </location>
</feature>
<evidence type="ECO:0000259" key="3">
    <source>
        <dbReference type="PROSITE" id="PS50003"/>
    </source>
</evidence>
<name>A0A8H7PJL2_MORIS</name>
<sequence>MSVKGHQKSSSTGRFTEHFDNVIAVPVETDNRPVKRGLSLRRNNNRNSLPPTAATGQPGPVASEPTSPEAPRQFAALRQTQPPPPQQQQQQQPQQPQQLPQQQKVQQQQQQPPVYQQMPQEKQQFTSNRSSTDPPRDPGFRDSKVLMNTAHSLPPDGKGYEPPPVFRPPQHKSNSISRKSSSMSRPNAGSFNSNSESGINPAEVLIIRLDAWRIMIKMLIEYFDEIVRAEIMTCKNYQRVAGTIQLPFRDTNQHFKEQNGVQDLCIALREGSRNVANDHEDFVKFINENVLPALARLKKEIKDRMRDMKNDEKLHVDTLWKEMDQTKKAMASLDKICALAHQQQPNQQISHDPWLANLHVLKQLKEQIEEENRLHERMISLQREIATFERSIVENAKSAVRTFYERRAKDIYNQKSNGDSVLTVLDSLQPDTEWNEFVSKHGDQLVREDAGFKDYRLIEYPNKHDPLVQVLKKGKLSRKTVVMRSYNERFYFLTPAGYLHEFRPDDNADPELSMYIPSTTVTTLEGGKNGYNIEIRGRNTVGVINRERTFTLRANSYEDQQAWYEQLKELANRPPQGPAPVPAGVPMDVRTFDIAPPTNGNEQSSYPPENYREAGPPISSDTKHLVEEEPTEPNVNHVQFRDDSSSSTSLSPTHSPPRSPLPDTDVLHHTYDSDSDDSFEEATAKPSTIVRQDPPLSSPKPQHAYIGGFKPTQGEPAGENNGQAATTT</sequence>
<feature type="compositionally biased region" description="Low complexity" evidence="2">
    <location>
        <begin position="87"/>
        <end position="120"/>
    </location>
</feature>
<feature type="compositionally biased region" description="Polar residues" evidence="2">
    <location>
        <begin position="121"/>
        <end position="133"/>
    </location>
</feature>
<feature type="compositionally biased region" description="Basic and acidic residues" evidence="2">
    <location>
        <begin position="134"/>
        <end position="144"/>
    </location>
</feature>
<proteinExistence type="predicted"/>
<keyword evidence="5" id="KW-1185">Reference proteome</keyword>
<accession>A0A8H7PJL2</accession>
<feature type="region of interest" description="Disordered" evidence="2">
    <location>
        <begin position="572"/>
        <end position="728"/>
    </location>
</feature>
<evidence type="ECO:0000256" key="2">
    <source>
        <dbReference type="SAM" id="MobiDB-lite"/>
    </source>
</evidence>
<evidence type="ECO:0000313" key="5">
    <source>
        <dbReference type="Proteomes" id="UP000654370"/>
    </source>
</evidence>